<keyword evidence="2" id="KW-0813">Transport</keyword>
<evidence type="ECO:0000313" key="7">
    <source>
        <dbReference type="EMBL" id="RAI92285.1"/>
    </source>
</evidence>
<accession>A0A327PJ17</accession>
<comment type="caution">
    <text evidence="7">The sequence shown here is derived from an EMBL/GenBank/DDBJ whole genome shotgun (WGS) entry which is preliminary data.</text>
</comment>
<dbReference type="AlphaFoldDB" id="A0A327PJ17"/>
<evidence type="ECO:0000313" key="8">
    <source>
        <dbReference type="Proteomes" id="UP000249610"/>
    </source>
</evidence>
<protein>
    <submittedName>
        <fullName evidence="7">ABC-2 type transport system ATP-binding protein</fullName>
    </submittedName>
</protein>
<evidence type="ECO:0000256" key="5">
    <source>
        <dbReference type="ARBA" id="ARBA00022840"/>
    </source>
</evidence>
<name>A0A327PJ17_9BACT</name>
<comment type="similarity">
    <text evidence="1">Belongs to the ABC transporter superfamily.</text>
</comment>
<dbReference type="InterPro" id="IPR003439">
    <property type="entry name" value="ABC_transporter-like_ATP-bd"/>
</dbReference>
<dbReference type="EMBL" id="QLLK01000003">
    <property type="protein sequence ID" value="RAI92285.1"/>
    <property type="molecule type" value="Genomic_DNA"/>
</dbReference>
<dbReference type="PANTHER" id="PTHR42711:SF5">
    <property type="entry name" value="ABC TRANSPORTER ATP-BINDING PROTEIN NATA"/>
    <property type="match status" value="1"/>
</dbReference>
<dbReference type="Gene3D" id="3.40.50.300">
    <property type="entry name" value="P-loop containing nucleotide triphosphate hydrolases"/>
    <property type="match status" value="1"/>
</dbReference>
<evidence type="ECO:0000259" key="6">
    <source>
        <dbReference type="Pfam" id="PF00005"/>
    </source>
</evidence>
<dbReference type="Proteomes" id="UP000249610">
    <property type="component" value="Unassembled WGS sequence"/>
</dbReference>
<keyword evidence="8" id="KW-1185">Reference proteome</keyword>
<dbReference type="SUPFAM" id="SSF52540">
    <property type="entry name" value="P-loop containing nucleoside triphosphate hydrolases"/>
    <property type="match status" value="1"/>
</dbReference>
<feature type="domain" description="ABC transporter" evidence="6">
    <location>
        <begin position="23"/>
        <end position="66"/>
    </location>
</feature>
<evidence type="ECO:0000256" key="3">
    <source>
        <dbReference type="ARBA" id="ARBA00022458"/>
    </source>
</evidence>
<evidence type="ECO:0000256" key="2">
    <source>
        <dbReference type="ARBA" id="ARBA00022448"/>
    </source>
</evidence>
<dbReference type="GO" id="GO:0005524">
    <property type="term" value="F:ATP binding"/>
    <property type="evidence" value="ECO:0007669"/>
    <property type="project" value="UniProtKB-KW"/>
</dbReference>
<gene>
    <name evidence="7" type="ORF">LV83_01515</name>
</gene>
<keyword evidence="3" id="KW-0536">Nodulation</keyword>
<dbReference type="InterPro" id="IPR050763">
    <property type="entry name" value="ABC_transporter_ATP-binding"/>
</dbReference>
<dbReference type="Pfam" id="PF00005">
    <property type="entry name" value="ABC_tran"/>
    <property type="match status" value="1"/>
</dbReference>
<sequence>MIQVINLKKQYKKAVVLDVAMLEKPKSECFGLEGNKGAGKTTLFGVMLDLVRASEGKVEIDSRKCVKLKTGKE</sequence>
<dbReference type="GO" id="GO:0016887">
    <property type="term" value="F:ATP hydrolysis activity"/>
    <property type="evidence" value="ECO:0007669"/>
    <property type="project" value="InterPro"/>
</dbReference>
<reference evidence="7 8" key="1">
    <citation type="submission" date="2018-06" db="EMBL/GenBank/DDBJ databases">
        <title>Genomic Encyclopedia of Archaeal and Bacterial Type Strains, Phase II (KMG-II): from individual species to whole genera.</title>
        <authorList>
            <person name="Goeker M."/>
        </authorList>
    </citation>
    <scope>NUCLEOTIDE SEQUENCE [LARGE SCALE GENOMIC DNA]</scope>
    <source>
        <strain evidence="7 8">DSM 23446</strain>
    </source>
</reference>
<proteinExistence type="inferred from homology"/>
<keyword evidence="5 7" id="KW-0067">ATP-binding</keyword>
<keyword evidence="4" id="KW-0547">Nucleotide-binding</keyword>
<evidence type="ECO:0000256" key="1">
    <source>
        <dbReference type="ARBA" id="ARBA00005417"/>
    </source>
</evidence>
<organism evidence="7 8">
    <name type="scientific">Algoriphagus yeomjeoni</name>
    <dbReference type="NCBI Taxonomy" id="291403"/>
    <lineage>
        <taxon>Bacteria</taxon>
        <taxon>Pseudomonadati</taxon>
        <taxon>Bacteroidota</taxon>
        <taxon>Cytophagia</taxon>
        <taxon>Cytophagales</taxon>
        <taxon>Cyclobacteriaceae</taxon>
        <taxon>Algoriphagus</taxon>
    </lineage>
</organism>
<evidence type="ECO:0000256" key="4">
    <source>
        <dbReference type="ARBA" id="ARBA00022741"/>
    </source>
</evidence>
<dbReference type="InterPro" id="IPR027417">
    <property type="entry name" value="P-loop_NTPase"/>
</dbReference>
<dbReference type="PANTHER" id="PTHR42711">
    <property type="entry name" value="ABC TRANSPORTER ATP-BINDING PROTEIN"/>
    <property type="match status" value="1"/>
</dbReference>